<evidence type="ECO:0000313" key="2">
    <source>
        <dbReference type="Proteomes" id="UP001160148"/>
    </source>
</evidence>
<gene>
    <name evidence="1" type="ORF">MEUPH1_LOCUS6510</name>
</gene>
<accession>A0AAV0W2K7</accession>
<proteinExistence type="predicted"/>
<protein>
    <submittedName>
        <fullName evidence="1">Uncharacterized protein</fullName>
    </submittedName>
</protein>
<organism evidence="1 2">
    <name type="scientific">Macrosiphum euphorbiae</name>
    <name type="common">potato aphid</name>
    <dbReference type="NCBI Taxonomy" id="13131"/>
    <lineage>
        <taxon>Eukaryota</taxon>
        <taxon>Metazoa</taxon>
        <taxon>Ecdysozoa</taxon>
        <taxon>Arthropoda</taxon>
        <taxon>Hexapoda</taxon>
        <taxon>Insecta</taxon>
        <taxon>Pterygota</taxon>
        <taxon>Neoptera</taxon>
        <taxon>Paraneoptera</taxon>
        <taxon>Hemiptera</taxon>
        <taxon>Sternorrhyncha</taxon>
        <taxon>Aphidomorpha</taxon>
        <taxon>Aphidoidea</taxon>
        <taxon>Aphididae</taxon>
        <taxon>Macrosiphini</taxon>
        <taxon>Macrosiphum</taxon>
    </lineage>
</organism>
<reference evidence="1 2" key="1">
    <citation type="submission" date="2023-01" db="EMBL/GenBank/DDBJ databases">
        <authorList>
            <person name="Whitehead M."/>
        </authorList>
    </citation>
    <scope>NUCLEOTIDE SEQUENCE [LARGE SCALE GENOMIC DNA]</scope>
</reference>
<keyword evidence="2" id="KW-1185">Reference proteome</keyword>
<dbReference type="Proteomes" id="UP001160148">
    <property type="component" value="Unassembled WGS sequence"/>
</dbReference>
<dbReference type="AlphaFoldDB" id="A0AAV0W2K7"/>
<name>A0AAV0W2K7_9HEMI</name>
<evidence type="ECO:0000313" key="1">
    <source>
        <dbReference type="EMBL" id="CAI6350007.1"/>
    </source>
</evidence>
<comment type="caution">
    <text evidence="1">The sequence shown here is derived from an EMBL/GenBank/DDBJ whole genome shotgun (WGS) entry which is preliminary data.</text>
</comment>
<dbReference type="EMBL" id="CARXXK010000001">
    <property type="protein sequence ID" value="CAI6350007.1"/>
    <property type="molecule type" value="Genomic_DNA"/>
</dbReference>
<sequence>MNQNKCVRCRPLQSAFAGTVEEVTAVSAVRKTAVEEKWDGLIETDVSLSVAEVGETAVAVSSSGFKNKSAVANDIFVAYTAYAFTEHNIPLRLACFSSWFSMVAAATAAGRYRFSRRYFIAFL</sequence>